<gene>
    <name evidence="5" type="ORF">TrRE_jg8828</name>
</gene>
<feature type="transmembrane region" description="Helical" evidence="2">
    <location>
        <begin position="406"/>
        <end position="426"/>
    </location>
</feature>
<proteinExistence type="predicted"/>
<evidence type="ECO:0000313" key="5">
    <source>
        <dbReference type="EMBL" id="GMH47475.1"/>
    </source>
</evidence>
<feature type="region of interest" description="Disordered" evidence="1">
    <location>
        <begin position="538"/>
        <end position="567"/>
    </location>
</feature>
<evidence type="ECO:0000256" key="1">
    <source>
        <dbReference type="SAM" id="MobiDB-lite"/>
    </source>
</evidence>
<sequence>MRFYLLLLLGLLYVASGQRPESAGGDITDVFTSGEDGWKCYKIPTLFVTHSDTLLAFAEARGGDCMDWQDTDLVVKSSSDGGLTWGPARLVIPGGWDQHNVAGNIAVVQDRETGRIHLPFTIGNVRLYHTYSDDGGVTWSDPVELPHLTSYWEHWVGFGPPSGLQTSTGRLLLPAYSSIMPIYDNGIFTRSFFVYSDDNGLTWQRTSGNVPTSGPALLTGDFGNEAEVVEVSPGLLLVNSRAAYGPRIQSTSSDDGLTWGTYRDTTIPQPKLGCEGSLLALGDGGRVLFSGPNTKEILRIDMGVWESTDGGANYELAWKADFDLSATVGYSSMVRMNSGETKILWGRALTVSEFFVPDFISIRSLPTDLWGEARDTSGYVPPSGAAHDMSWVASKSSYKYSETPNFYALASANFLLMGLQVVYCFWGAALWMRAVCCPSPDDAAHLLDRGSSTHVNKDELGLSKPSCLARWAGCCCLSFLPRLLAFLCVSLSVVGTATQWVFKLDDGERWERQSLNVLIWNFAVLAIIAVKWARDRSRREREKEGPGPGGDVQAEKMFQEEDVNTAL</sequence>
<dbReference type="GO" id="GO:0009313">
    <property type="term" value="P:oligosaccharide catabolic process"/>
    <property type="evidence" value="ECO:0007669"/>
    <property type="project" value="TreeGrafter"/>
</dbReference>
<feature type="transmembrane region" description="Helical" evidence="2">
    <location>
        <begin position="514"/>
        <end position="533"/>
    </location>
</feature>
<evidence type="ECO:0000256" key="3">
    <source>
        <dbReference type="SAM" id="SignalP"/>
    </source>
</evidence>
<dbReference type="GO" id="GO:0016020">
    <property type="term" value="C:membrane"/>
    <property type="evidence" value="ECO:0007669"/>
    <property type="project" value="TreeGrafter"/>
</dbReference>
<evidence type="ECO:0000259" key="4">
    <source>
        <dbReference type="Pfam" id="PF13088"/>
    </source>
</evidence>
<dbReference type="SUPFAM" id="SSF50939">
    <property type="entry name" value="Sialidases"/>
    <property type="match status" value="1"/>
</dbReference>
<comment type="caution">
    <text evidence="5">The sequence shown here is derived from an EMBL/GenBank/DDBJ whole genome shotgun (WGS) entry which is preliminary data.</text>
</comment>
<dbReference type="CDD" id="cd15482">
    <property type="entry name" value="Sialidase_non-viral"/>
    <property type="match status" value="1"/>
</dbReference>
<feature type="transmembrane region" description="Helical" evidence="2">
    <location>
        <begin position="483"/>
        <end position="502"/>
    </location>
</feature>
<dbReference type="InterPro" id="IPR011040">
    <property type="entry name" value="Sialidase"/>
</dbReference>
<evidence type="ECO:0000256" key="2">
    <source>
        <dbReference type="SAM" id="Phobius"/>
    </source>
</evidence>
<dbReference type="GO" id="GO:0004308">
    <property type="term" value="F:exo-alpha-sialidase activity"/>
    <property type="evidence" value="ECO:0007669"/>
    <property type="project" value="InterPro"/>
</dbReference>
<keyword evidence="6" id="KW-1185">Reference proteome</keyword>
<protein>
    <recommendedName>
        <fullName evidence="4">Sialidase domain-containing protein</fullName>
    </recommendedName>
</protein>
<dbReference type="Proteomes" id="UP001165082">
    <property type="component" value="Unassembled WGS sequence"/>
</dbReference>
<dbReference type="OrthoDB" id="2739686at2759"/>
<organism evidence="5 6">
    <name type="scientific">Triparma retinervis</name>
    <dbReference type="NCBI Taxonomy" id="2557542"/>
    <lineage>
        <taxon>Eukaryota</taxon>
        <taxon>Sar</taxon>
        <taxon>Stramenopiles</taxon>
        <taxon>Ochrophyta</taxon>
        <taxon>Bolidophyceae</taxon>
        <taxon>Parmales</taxon>
        <taxon>Triparmaceae</taxon>
        <taxon>Triparma</taxon>
    </lineage>
</organism>
<dbReference type="InterPro" id="IPR036278">
    <property type="entry name" value="Sialidase_sf"/>
</dbReference>
<feature type="domain" description="Sialidase" evidence="4">
    <location>
        <begin position="53"/>
        <end position="340"/>
    </location>
</feature>
<feature type="chain" id="PRO_5040821916" description="Sialidase domain-containing protein" evidence="3">
    <location>
        <begin position="18"/>
        <end position="567"/>
    </location>
</feature>
<accession>A0A9W6ZBM4</accession>
<dbReference type="InterPro" id="IPR026856">
    <property type="entry name" value="Sialidase_fam"/>
</dbReference>
<dbReference type="EMBL" id="BRXZ01003110">
    <property type="protein sequence ID" value="GMH47475.1"/>
    <property type="molecule type" value="Genomic_DNA"/>
</dbReference>
<dbReference type="Gene3D" id="2.120.10.10">
    <property type="match status" value="1"/>
</dbReference>
<keyword evidence="2" id="KW-0472">Membrane</keyword>
<feature type="signal peptide" evidence="3">
    <location>
        <begin position="1"/>
        <end position="17"/>
    </location>
</feature>
<dbReference type="PANTHER" id="PTHR10628">
    <property type="entry name" value="SIALIDASE"/>
    <property type="match status" value="1"/>
</dbReference>
<dbReference type="GO" id="GO:0005737">
    <property type="term" value="C:cytoplasm"/>
    <property type="evidence" value="ECO:0007669"/>
    <property type="project" value="TreeGrafter"/>
</dbReference>
<dbReference type="AlphaFoldDB" id="A0A9W6ZBM4"/>
<evidence type="ECO:0000313" key="6">
    <source>
        <dbReference type="Proteomes" id="UP001165082"/>
    </source>
</evidence>
<keyword evidence="2" id="KW-0812">Transmembrane</keyword>
<keyword evidence="3" id="KW-0732">Signal</keyword>
<keyword evidence="2" id="KW-1133">Transmembrane helix</keyword>
<dbReference type="Pfam" id="PF13088">
    <property type="entry name" value="BNR_2"/>
    <property type="match status" value="1"/>
</dbReference>
<reference evidence="5" key="1">
    <citation type="submission" date="2022-07" db="EMBL/GenBank/DDBJ databases">
        <title>Genome analysis of Parmales, a sister group of diatoms, reveals the evolutionary specialization of diatoms from phago-mixotrophs to photoautotrophs.</title>
        <authorList>
            <person name="Ban H."/>
            <person name="Sato S."/>
            <person name="Yoshikawa S."/>
            <person name="Kazumasa Y."/>
            <person name="Nakamura Y."/>
            <person name="Ichinomiya M."/>
            <person name="Saitoh K."/>
            <person name="Sato N."/>
            <person name="Blanc-Mathieu R."/>
            <person name="Endo H."/>
            <person name="Kuwata A."/>
            <person name="Ogata H."/>
        </authorList>
    </citation>
    <scope>NUCLEOTIDE SEQUENCE</scope>
</reference>
<dbReference type="PANTHER" id="PTHR10628:SF30">
    <property type="entry name" value="EXO-ALPHA-SIALIDASE"/>
    <property type="match status" value="1"/>
</dbReference>
<dbReference type="GO" id="GO:0006689">
    <property type="term" value="P:ganglioside catabolic process"/>
    <property type="evidence" value="ECO:0007669"/>
    <property type="project" value="TreeGrafter"/>
</dbReference>
<name>A0A9W6ZBM4_9STRA</name>